<dbReference type="EMBL" id="CAJPWZ010000607">
    <property type="protein sequence ID" value="CAG2197048.1"/>
    <property type="molecule type" value="Genomic_DNA"/>
</dbReference>
<dbReference type="InterPro" id="IPR013087">
    <property type="entry name" value="Znf_C2H2_type"/>
</dbReference>
<dbReference type="AlphaFoldDB" id="A0A8S3QKH0"/>
<feature type="region of interest" description="Disordered" evidence="2">
    <location>
        <begin position="67"/>
        <end position="97"/>
    </location>
</feature>
<name>A0A8S3QKH0_MYTED</name>
<feature type="domain" description="C2H2-type" evidence="3">
    <location>
        <begin position="2"/>
        <end position="30"/>
    </location>
</feature>
<proteinExistence type="predicted"/>
<dbReference type="PROSITE" id="PS00028">
    <property type="entry name" value="ZINC_FINGER_C2H2_1"/>
    <property type="match status" value="1"/>
</dbReference>
<dbReference type="OrthoDB" id="6181026at2759"/>
<evidence type="ECO:0000313" key="4">
    <source>
        <dbReference type="EMBL" id="CAG2197048.1"/>
    </source>
</evidence>
<dbReference type="Proteomes" id="UP000683360">
    <property type="component" value="Unassembled WGS sequence"/>
</dbReference>
<keyword evidence="1" id="KW-0479">Metal-binding</keyword>
<keyword evidence="5" id="KW-1185">Reference proteome</keyword>
<feature type="compositionally biased region" description="Basic residues" evidence="2">
    <location>
        <begin position="74"/>
        <end position="88"/>
    </location>
</feature>
<protein>
    <recommendedName>
        <fullName evidence="3">C2H2-type domain-containing protein</fullName>
    </recommendedName>
</protein>
<feature type="region of interest" description="Disordered" evidence="2">
    <location>
        <begin position="218"/>
        <end position="292"/>
    </location>
</feature>
<keyword evidence="1" id="KW-0862">Zinc</keyword>
<evidence type="ECO:0000256" key="2">
    <source>
        <dbReference type="SAM" id="MobiDB-lite"/>
    </source>
</evidence>
<dbReference type="GO" id="GO:0008270">
    <property type="term" value="F:zinc ion binding"/>
    <property type="evidence" value="ECO:0007669"/>
    <property type="project" value="UniProtKB-KW"/>
</dbReference>
<comment type="caution">
    <text evidence="4">The sequence shown here is derived from an EMBL/GenBank/DDBJ whole genome shotgun (WGS) entry which is preliminary data.</text>
</comment>
<organism evidence="4 5">
    <name type="scientific">Mytilus edulis</name>
    <name type="common">Blue mussel</name>
    <dbReference type="NCBI Taxonomy" id="6550"/>
    <lineage>
        <taxon>Eukaryota</taxon>
        <taxon>Metazoa</taxon>
        <taxon>Spiralia</taxon>
        <taxon>Lophotrochozoa</taxon>
        <taxon>Mollusca</taxon>
        <taxon>Bivalvia</taxon>
        <taxon>Autobranchia</taxon>
        <taxon>Pteriomorphia</taxon>
        <taxon>Mytilida</taxon>
        <taxon>Mytiloidea</taxon>
        <taxon>Mytilidae</taxon>
        <taxon>Mytilinae</taxon>
        <taxon>Mytilus</taxon>
    </lineage>
</organism>
<keyword evidence="1" id="KW-0863">Zinc-finger</keyword>
<dbReference type="PROSITE" id="PS50157">
    <property type="entry name" value="ZINC_FINGER_C2H2_2"/>
    <property type="match status" value="1"/>
</dbReference>
<sequence length="325" mass="36904">MNTCMVCMRTYGSQESLKRHMTYAHNENKIRCRWCPYEVSSNVRFRMRDHERSQHWYRFHVEQAAPLKENTSKNRNHNGKKGERKKHTSVSTMKSTVNKICGKKEEEIKKLFNEGIPKYIATPISPLREPSPVDTEFEELVATKLTSDKEDRLFSAPRKRVATFPMPLAEKNDLMVECEKEKADSLSVISTETEDEPNEKEIGTKEGDAMEIFGIEEIAKGKGDGTDNTHTTTTETEDQTTEKGIGTNEHEAKKIVEIEELDEGKSDRTEINYTTSEKEDLPAEKNRGTDEEGAMEIAEIGELGKGGSAEINHMTTTIEIPEEVP</sequence>
<evidence type="ECO:0000256" key="1">
    <source>
        <dbReference type="PROSITE-ProRule" id="PRU00042"/>
    </source>
</evidence>
<gene>
    <name evidence="4" type="ORF">MEDL_11885</name>
</gene>
<dbReference type="Gene3D" id="3.30.160.60">
    <property type="entry name" value="Classic Zinc Finger"/>
    <property type="match status" value="1"/>
</dbReference>
<evidence type="ECO:0000313" key="5">
    <source>
        <dbReference type="Proteomes" id="UP000683360"/>
    </source>
</evidence>
<feature type="compositionally biased region" description="Basic and acidic residues" evidence="2">
    <location>
        <begin position="218"/>
        <end position="227"/>
    </location>
</feature>
<feature type="compositionally biased region" description="Basic and acidic residues" evidence="2">
    <location>
        <begin position="248"/>
        <end position="290"/>
    </location>
</feature>
<dbReference type="SMART" id="SM00355">
    <property type="entry name" value="ZnF_C2H2"/>
    <property type="match status" value="2"/>
</dbReference>
<reference evidence="4" key="1">
    <citation type="submission" date="2021-03" db="EMBL/GenBank/DDBJ databases">
        <authorList>
            <person name="Bekaert M."/>
        </authorList>
    </citation>
    <scope>NUCLEOTIDE SEQUENCE</scope>
</reference>
<accession>A0A8S3QKH0</accession>
<evidence type="ECO:0000259" key="3">
    <source>
        <dbReference type="PROSITE" id="PS50157"/>
    </source>
</evidence>